<dbReference type="PANTHER" id="PTHR43033">
    <property type="entry name" value="TRNA(ILE)-LYSIDINE SYNTHASE-RELATED"/>
    <property type="match status" value="1"/>
</dbReference>
<evidence type="ECO:0000256" key="6">
    <source>
        <dbReference type="HAMAP-Rule" id="MF_01161"/>
    </source>
</evidence>
<dbReference type="KEGG" id="xdi:EZH22_03000"/>
<proteinExistence type="inferred from homology"/>
<feature type="binding site" evidence="6">
    <location>
        <begin position="50"/>
        <end position="55"/>
    </location>
    <ligand>
        <name>ATP</name>
        <dbReference type="ChEBI" id="CHEBI:30616"/>
    </ligand>
</feature>
<dbReference type="GO" id="GO:0006400">
    <property type="term" value="P:tRNA modification"/>
    <property type="evidence" value="ECO:0007669"/>
    <property type="project" value="UniProtKB-UniRule"/>
</dbReference>
<organism evidence="9 10">
    <name type="scientific">Xanthobacter dioxanivorans</name>
    <dbReference type="NCBI Taxonomy" id="2528964"/>
    <lineage>
        <taxon>Bacteria</taxon>
        <taxon>Pseudomonadati</taxon>
        <taxon>Pseudomonadota</taxon>
        <taxon>Alphaproteobacteria</taxon>
        <taxon>Hyphomicrobiales</taxon>
        <taxon>Xanthobacteraceae</taxon>
        <taxon>Xanthobacter</taxon>
    </lineage>
</organism>
<dbReference type="GO" id="GO:0005737">
    <property type="term" value="C:cytoplasm"/>
    <property type="evidence" value="ECO:0007669"/>
    <property type="project" value="UniProtKB-SubCell"/>
</dbReference>
<keyword evidence="3 6" id="KW-0547">Nucleotide-binding</keyword>
<gene>
    <name evidence="6 9" type="primary">tilS</name>
    <name evidence="9" type="ORF">EZH22_03000</name>
</gene>
<accession>A0A974PTZ6</accession>
<dbReference type="NCBIfam" id="TIGR02432">
    <property type="entry name" value="lysidine_TilS_N"/>
    <property type="match status" value="1"/>
</dbReference>
<keyword evidence="6" id="KW-0963">Cytoplasm</keyword>
<feature type="compositionally biased region" description="Basic residues" evidence="7">
    <location>
        <begin position="1"/>
        <end position="14"/>
    </location>
</feature>
<evidence type="ECO:0000256" key="4">
    <source>
        <dbReference type="ARBA" id="ARBA00022840"/>
    </source>
</evidence>
<comment type="catalytic activity">
    <reaction evidence="5 6">
        <text>cytidine(34) in tRNA(Ile2) + L-lysine + ATP = lysidine(34) in tRNA(Ile2) + AMP + diphosphate + H(+)</text>
        <dbReference type="Rhea" id="RHEA:43744"/>
        <dbReference type="Rhea" id="RHEA-COMP:10625"/>
        <dbReference type="Rhea" id="RHEA-COMP:10670"/>
        <dbReference type="ChEBI" id="CHEBI:15378"/>
        <dbReference type="ChEBI" id="CHEBI:30616"/>
        <dbReference type="ChEBI" id="CHEBI:32551"/>
        <dbReference type="ChEBI" id="CHEBI:33019"/>
        <dbReference type="ChEBI" id="CHEBI:82748"/>
        <dbReference type="ChEBI" id="CHEBI:83665"/>
        <dbReference type="ChEBI" id="CHEBI:456215"/>
        <dbReference type="EC" id="6.3.4.19"/>
    </reaction>
</comment>
<evidence type="ECO:0000313" key="9">
    <source>
        <dbReference type="EMBL" id="QRG09441.1"/>
    </source>
</evidence>
<dbReference type="CDD" id="cd01992">
    <property type="entry name" value="TilS_N"/>
    <property type="match status" value="1"/>
</dbReference>
<dbReference type="InterPro" id="IPR012795">
    <property type="entry name" value="tRNA_Ile_lys_synt_N"/>
</dbReference>
<comment type="subcellular location">
    <subcellularLocation>
        <location evidence="6">Cytoplasm</location>
    </subcellularLocation>
</comment>
<dbReference type="SUPFAM" id="SSF52402">
    <property type="entry name" value="Adenine nucleotide alpha hydrolases-like"/>
    <property type="match status" value="1"/>
</dbReference>
<evidence type="ECO:0000256" key="2">
    <source>
        <dbReference type="ARBA" id="ARBA00022694"/>
    </source>
</evidence>
<evidence type="ECO:0000256" key="3">
    <source>
        <dbReference type="ARBA" id="ARBA00022741"/>
    </source>
</evidence>
<dbReference type="Gene3D" id="3.40.50.620">
    <property type="entry name" value="HUPs"/>
    <property type="match status" value="1"/>
</dbReference>
<dbReference type="EMBL" id="CP063362">
    <property type="protein sequence ID" value="QRG09441.1"/>
    <property type="molecule type" value="Genomic_DNA"/>
</dbReference>
<name>A0A974PTZ6_9HYPH</name>
<evidence type="ECO:0000256" key="5">
    <source>
        <dbReference type="ARBA" id="ARBA00048539"/>
    </source>
</evidence>
<keyword evidence="10" id="KW-1185">Reference proteome</keyword>
<protein>
    <recommendedName>
        <fullName evidence="6">tRNA(Ile)-lysidine synthase</fullName>
        <ecNumber evidence="6">6.3.4.19</ecNumber>
    </recommendedName>
    <alternativeName>
        <fullName evidence="6">tRNA(Ile)-2-lysyl-cytidine synthase</fullName>
    </alternativeName>
    <alternativeName>
        <fullName evidence="6">tRNA(Ile)-lysidine synthetase</fullName>
    </alternativeName>
</protein>
<dbReference type="InterPro" id="IPR011063">
    <property type="entry name" value="TilS/TtcA_N"/>
</dbReference>
<comment type="similarity">
    <text evidence="6">Belongs to the tRNA(Ile)-lysidine synthase family.</text>
</comment>
<dbReference type="EC" id="6.3.4.19" evidence="6"/>
<dbReference type="Proteomes" id="UP000596427">
    <property type="component" value="Chromosome"/>
</dbReference>
<evidence type="ECO:0000313" key="10">
    <source>
        <dbReference type="Proteomes" id="UP000596427"/>
    </source>
</evidence>
<keyword evidence="1 6" id="KW-0436">Ligase</keyword>
<dbReference type="InterPro" id="IPR014729">
    <property type="entry name" value="Rossmann-like_a/b/a_fold"/>
</dbReference>
<evidence type="ECO:0000256" key="1">
    <source>
        <dbReference type="ARBA" id="ARBA00022598"/>
    </source>
</evidence>
<dbReference type="Pfam" id="PF01171">
    <property type="entry name" value="ATP_bind_3"/>
    <property type="match status" value="1"/>
</dbReference>
<keyword evidence="2 6" id="KW-0819">tRNA processing</keyword>
<dbReference type="GO" id="GO:0032267">
    <property type="term" value="F:tRNA(Ile)-lysidine synthase activity"/>
    <property type="evidence" value="ECO:0007669"/>
    <property type="project" value="UniProtKB-EC"/>
</dbReference>
<reference evidence="9 10" key="1">
    <citation type="submission" date="2020-10" db="EMBL/GenBank/DDBJ databases">
        <title>Degradation of 1,4-Dioxane by Xanthobacter sp. YN2, via a Novel Group-2 Soluble Di-Iron Monooxygenase.</title>
        <authorList>
            <person name="Ma F."/>
            <person name="Wang Y."/>
            <person name="Yang J."/>
            <person name="Guo H."/>
            <person name="Su D."/>
            <person name="Yu L."/>
        </authorList>
    </citation>
    <scope>NUCLEOTIDE SEQUENCE [LARGE SCALE GENOMIC DNA]</scope>
    <source>
        <strain evidence="9 10">YN2</strain>
    </source>
</reference>
<sequence length="404" mass="42844">MRAPHRPSVRRWSRNRSVSDADERRPIADDELSGLFAGFDRYSSILIAVSGGPDSTALLHLAARWRAGAGAGPTLVAATIDHGFRPASADEATMVAQQAQALGVPHRTLAWTGTKPARGIQAAARAARYALLTAAARQAGAQAIAVAHTLDDQAETVLFRLARGSGLAGLAGMQAVSTRDGLDLLRPFLGVPKARLVATLEAAGIAFAEDPSNLDGRFTRARLRVLMPALAAEELSARRFATFSRRAARADAALEATTDDAVQRLSPVPWRHGGPARLDRAGFADLPEEIALRLIGRALAHAGTEGPVELAKLEVLTQALRVAAENGPAPFRRTLAGALVAIRGGEVTVTSAPPRGKSAFRRRIQGRLRPASLARAGVAPRLSSGWCGRFHRRRAGEEGFPSLW</sequence>
<feature type="domain" description="tRNA(Ile)-lysidine/2-thiocytidine synthase N-terminal" evidence="8">
    <location>
        <begin position="45"/>
        <end position="224"/>
    </location>
</feature>
<dbReference type="HAMAP" id="MF_01161">
    <property type="entry name" value="tRNA_Ile_lys_synt"/>
    <property type="match status" value="1"/>
</dbReference>
<dbReference type="PANTHER" id="PTHR43033:SF1">
    <property type="entry name" value="TRNA(ILE)-LYSIDINE SYNTHASE-RELATED"/>
    <property type="match status" value="1"/>
</dbReference>
<dbReference type="InterPro" id="IPR012094">
    <property type="entry name" value="tRNA_Ile_lys_synt"/>
</dbReference>
<comment type="domain">
    <text evidence="6">The N-terminal region contains the highly conserved SGGXDS motif, predicted to be a P-loop motif involved in ATP binding.</text>
</comment>
<evidence type="ECO:0000256" key="7">
    <source>
        <dbReference type="SAM" id="MobiDB-lite"/>
    </source>
</evidence>
<dbReference type="AlphaFoldDB" id="A0A974PTZ6"/>
<keyword evidence="4 6" id="KW-0067">ATP-binding</keyword>
<comment type="function">
    <text evidence="6">Ligates lysine onto the cytidine present at position 34 of the AUA codon-specific tRNA(Ile) that contains the anticodon CAU, in an ATP-dependent manner. Cytidine is converted to lysidine, thus changing the amino acid specificity of the tRNA from methionine to isoleucine.</text>
</comment>
<feature type="region of interest" description="Disordered" evidence="7">
    <location>
        <begin position="1"/>
        <end position="23"/>
    </location>
</feature>
<dbReference type="GO" id="GO:0005524">
    <property type="term" value="F:ATP binding"/>
    <property type="evidence" value="ECO:0007669"/>
    <property type="project" value="UniProtKB-UniRule"/>
</dbReference>
<evidence type="ECO:0000259" key="8">
    <source>
        <dbReference type="Pfam" id="PF01171"/>
    </source>
</evidence>